<reference evidence="1" key="1">
    <citation type="journal article" date="2014" name="Front. Microbiol.">
        <title>High frequency of phylogenetically diverse reductive dehalogenase-homologous genes in deep subseafloor sedimentary metagenomes.</title>
        <authorList>
            <person name="Kawai M."/>
            <person name="Futagami T."/>
            <person name="Toyoda A."/>
            <person name="Takaki Y."/>
            <person name="Nishi S."/>
            <person name="Hori S."/>
            <person name="Arai W."/>
            <person name="Tsubouchi T."/>
            <person name="Morono Y."/>
            <person name="Uchiyama I."/>
            <person name="Ito T."/>
            <person name="Fujiyama A."/>
            <person name="Inagaki F."/>
            <person name="Takami H."/>
        </authorList>
    </citation>
    <scope>NUCLEOTIDE SEQUENCE</scope>
    <source>
        <strain evidence="1">Expedition CK06-06</strain>
    </source>
</reference>
<dbReference type="InterPro" id="IPR023198">
    <property type="entry name" value="PGP-like_dom2"/>
</dbReference>
<name>X1TIC3_9ZZZZ</name>
<comment type="caution">
    <text evidence="1">The sequence shown here is derived from an EMBL/GenBank/DDBJ whole genome shotgun (WGS) entry which is preliminary data.</text>
</comment>
<accession>X1TIC3</accession>
<evidence type="ECO:0000313" key="1">
    <source>
        <dbReference type="EMBL" id="GAI87335.1"/>
    </source>
</evidence>
<dbReference type="SUPFAM" id="SSF56784">
    <property type="entry name" value="HAD-like"/>
    <property type="match status" value="1"/>
</dbReference>
<dbReference type="EMBL" id="BARW01008792">
    <property type="protein sequence ID" value="GAI87335.1"/>
    <property type="molecule type" value="Genomic_DNA"/>
</dbReference>
<dbReference type="Gene3D" id="1.10.150.240">
    <property type="entry name" value="Putative phosphatase, domain 2"/>
    <property type="match status" value="1"/>
</dbReference>
<dbReference type="Pfam" id="PF13419">
    <property type="entry name" value="HAD_2"/>
    <property type="match status" value="1"/>
</dbReference>
<protein>
    <recommendedName>
        <fullName evidence="2">Haloacid dehalogenase-like hydrolase</fullName>
    </recommendedName>
</protein>
<evidence type="ECO:0008006" key="2">
    <source>
        <dbReference type="Google" id="ProtNLM"/>
    </source>
</evidence>
<proteinExistence type="predicted"/>
<dbReference type="InterPro" id="IPR041492">
    <property type="entry name" value="HAD_2"/>
</dbReference>
<organism evidence="1">
    <name type="scientific">marine sediment metagenome</name>
    <dbReference type="NCBI Taxonomy" id="412755"/>
    <lineage>
        <taxon>unclassified sequences</taxon>
        <taxon>metagenomes</taxon>
        <taxon>ecological metagenomes</taxon>
    </lineage>
</organism>
<dbReference type="InterPro" id="IPR023214">
    <property type="entry name" value="HAD_sf"/>
</dbReference>
<dbReference type="Gene3D" id="3.40.50.1000">
    <property type="entry name" value="HAD superfamily/HAD-like"/>
    <property type="match status" value="1"/>
</dbReference>
<gene>
    <name evidence="1" type="ORF">S12H4_17894</name>
</gene>
<sequence length="199" mass="22621">MYKNATDSSIFEEIFEKALSRKPTSSEIQMHIDKFTKLLHDQYEQDNNLFKEVPGARNVLTNLKNHPTWKIAIATGGWQKSTVLKLTLAGIDFDEIPFVSASDEKTREDIVRKCINNSKKHYAVNRFDKIVSVGDCMWDIKTAHNLKIGFVGINEPSVFEDVNGCLLIKNYNEYEAFMTLLENAKIPEIKGAVCDGEDN</sequence>
<dbReference type="AlphaFoldDB" id="X1TIC3"/>
<dbReference type="InterPro" id="IPR036412">
    <property type="entry name" value="HAD-like_sf"/>
</dbReference>